<gene>
    <name evidence="1" type="ORF">HLB00_06685</name>
</gene>
<dbReference type="AlphaFoldDB" id="A0A7K4FNC7"/>
<reference evidence="1 2" key="1">
    <citation type="submission" date="2020-05" db="EMBL/GenBank/DDBJ databases">
        <authorList>
            <person name="Zhang R."/>
        </authorList>
    </citation>
    <scope>NUCLEOTIDE SEQUENCE [LARGE SCALE GENOMIC DNA]</scope>
    <source>
        <strain evidence="1 2">DSM 28986</strain>
    </source>
</reference>
<name>A0A7K4FNC7_9ARCH</name>
<dbReference type="EMBL" id="JABGBP010000237">
    <property type="protein sequence ID" value="NOL60516.1"/>
    <property type="molecule type" value="Genomic_DNA"/>
</dbReference>
<proteinExistence type="predicted"/>
<dbReference type="Proteomes" id="UP000546917">
    <property type="component" value="Unassembled WGS sequence"/>
</dbReference>
<sequence>MMPVFSADTPESLGMLQQLDDCKGKFGIMAHPYASGNFKKQFADFNLPAFKIGDPGICQEGNMDYHKLFGEYEKMGVDYGTIKYCCRGPSETLESANEALKEYKKGNYNFQLMGVAQGNTVAEYAGSYKSQRCTGLGIVVLGGLLAKAENPAGMDDAKNGTFLKNVLHAIRALCPDDKIFPLGAFNKSMAEIFKSENIWALDYGGKHSMATRMGQMH</sequence>
<dbReference type="RefSeq" id="WP_171481754.1">
    <property type="nucleotide sequence ID" value="NZ_JABGBP010000237.1"/>
</dbReference>
<accession>A0A7K4FNC7</accession>
<evidence type="ECO:0000313" key="2">
    <source>
        <dbReference type="Proteomes" id="UP000546917"/>
    </source>
</evidence>
<evidence type="ECO:0000313" key="1">
    <source>
        <dbReference type="EMBL" id="NOL60516.1"/>
    </source>
</evidence>
<organism evidence="1 2">
    <name type="scientific">Ferroplasma acidiphilum</name>
    <dbReference type="NCBI Taxonomy" id="74969"/>
    <lineage>
        <taxon>Archaea</taxon>
        <taxon>Methanobacteriati</taxon>
        <taxon>Thermoplasmatota</taxon>
        <taxon>Thermoplasmata</taxon>
        <taxon>Thermoplasmatales</taxon>
        <taxon>Ferroplasmaceae</taxon>
        <taxon>Ferroplasma</taxon>
    </lineage>
</organism>
<comment type="caution">
    <text evidence="1">The sequence shown here is derived from an EMBL/GenBank/DDBJ whole genome shotgun (WGS) entry which is preliminary data.</text>
</comment>
<protein>
    <submittedName>
        <fullName evidence="1">Uncharacterized protein</fullName>
    </submittedName>
</protein>